<dbReference type="NCBIfam" id="TIGR03695">
    <property type="entry name" value="menH_SHCHC"/>
    <property type="match status" value="1"/>
</dbReference>
<dbReference type="Pfam" id="PF00561">
    <property type="entry name" value="Abhydrolase_1"/>
    <property type="match status" value="1"/>
</dbReference>
<dbReference type="InterPro" id="IPR000073">
    <property type="entry name" value="AB_hydrolase_1"/>
</dbReference>
<dbReference type="UniPathway" id="UPA01057">
    <property type="reaction ID" value="UER00900"/>
</dbReference>
<comment type="catalytic activity">
    <reaction evidence="3">
        <text>5-enolpyruvoyl-6-hydroxy-2-succinyl-cyclohex-3-ene-1-carboxylate = (1R,6R)-6-hydroxy-2-succinyl-cyclohexa-2,4-diene-1-carboxylate + pyruvate</text>
        <dbReference type="Rhea" id="RHEA:25597"/>
        <dbReference type="ChEBI" id="CHEBI:15361"/>
        <dbReference type="ChEBI" id="CHEBI:58689"/>
        <dbReference type="ChEBI" id="CHEBI:58818"/>
        <dbReference type="EC" id="4.2.99.20"/>
    </reaction>
</comment>
<evidence type="ECO:0000256" key="1">
    <source>
        <dbReference type="ARBA" id="ARBA00022428"/>
    </source>
</evidence>
<dbReference type="EMBL" id="JPVP01000045">
    <property type="protein sequence ID" value="KGR87743.1"/>
    <property type="molecule type" value="Genomic_DNA"/>
</dbReference>
<reference evidence="5 6" key="1">
    <citation type="submission" date="2014-02" db="EMBL/GenBank/DDBJ databases">
        <title>Draft genome sequence of Lysinibacillus odysseyi NBRC 100172.</title>
        <authorList>
            <person name="Zhang F."/>
            <person name="Wang G."/>
            <person name="Zhang L."/>
        </authorList>
    </citation>
    <scope>NUCLEOTIDE SEQUENCE [LARGE SCALE GENOMIC DNA]</scope>
    <source>
        <strain evidence="5 6">NBRC 100172</strain>
    </source>
</reference>
<name>A0A0A3IXX8_9BACI</name>
<dbReference type="InterPro" id="IPR029058">
    <property type="entry name" value="AB_hydrolase_fold"/>
</dbReference>
<dbReference type="UniPathway" id="UPA00079"/>
<evidence type="ECO:0000313" key="6">
    <source>
        <dbReference type="Proteomes" id="UP000030437"/>
    </source>
</evidence>
<comment type="subunit">
    <text evidence="3">Monomer.</text>
</comment>
<comment type="pathway">
    <text evidence="3">Quinol/quinone metabolism; 1,4-dihydroxy-2-naphthoate biosynthesis; 1,4-dihydroxy-2-naphthoate from chorismate: step 3/7.</text>
</comment>
<sequence>MAFLKINGMNVHYHIWNDTSDPAIVMLHGFTGSTHTWVPIARQLSGFRVIAIDCTGHGKTDSPADVSLYEMDYQINVLEEVCRLLQLDRFSLVGYSMGGRIALSYALKYPTRIDTLFLESASPGLKTEEERIARRQADSQLADKIEDNGIKSFVNGWENIPLFATQKCLPASVQEQIRKERLDQCAQGLANSLRGMGTGMMPPLWDRLKELQMPVTLITGKLDTKFDNIAREMTALNKKVRHLTVNDVGHAIHVENPSEFATIIKETISYIR</sequence>
<dbReference type="HAMAP" id="MF_01660">
    <property type="entry name" value="MenH"/>
    <property type="match status" value="1"/>
</dbReference>
<evidence type="ECO:0000256" key="3">
    <source>
        <dbReference type="HAMAP-Rule" id="MF_01660"/>
    </source>
</evidence>
<keyword evidence="6" id="KW-1185">Reference proteome</keyword>
<evidence type="ECO:0000313" key="5">
    <source>
        <dbReference type="EMBL" id="KGR87743.1"/>
    </source>
</evidence>
<dbReference type="Gene3D" id="3.40.50.1820">
    <property type="entry name" value="alpha/beta hydrolase"/>
    <property type="match status" value="1"/>
</dbReference>
<comment type="similarity">
    <text evidence="3">Belongs to the AB hydrolase superfamily. MenH family.</text>
</comment>
<dbReference type="Proteomes" id="UP000030437">
    <property type="component" value="Unassembled WGS sequence"/>
</dbReference>
<proteinExistence type="inferred from homology"/>
<dbReference type="OrthoDB" id="9808398at2"/>
<dbReference type="RefSeq" id="WP_036151011.1">
    <property type="nucleotide sequence ID" value="NZ_AVCX01000018.1"/>
</dbReference>
<dbReference type="AlphaFoldDB" id="A0A0A3IXX8"/>
<organism evidence="5 6">
    <name type="scientific">Lysinibacillus odysseyi 34hs-1 = NBRC 100172</name>
    <dbReference type="NCBI Taxonomy" id="1220589"/>
    <lineage>
        <taxon>Bacteria</taxon>
        <taxon>Bacillati</taxon>
        <taxon>Bacillota</taxon>
        <taxon>Bacilli</taxon>
        <taxon>Bacillales</taxon>
        <taxon>Bacillaceae</taxon>
        <taxon>Lysinibacillus</taxon>
    </lineage>
</organism>
<dbReference type="GO" id="GO:0070205">
    <property type="term" value="F:2-succinyl-6-hydroxy-2,4-cyclohexadiene-1-carboxylate synthase activity"/>
    <property type="evidence" value="ECO:0007669"/>
    <property type="project" value="UniProtKB-UniRule"/>
</dbReference>
<dbReference type="PRINTS" id="PR00111">
    <property type="entry name" value="ABHYDROLASE"/>
</dbReference>
<dbReference type="GO" id="GO:0009234">
    <property type="term" value="P:menaquinone biosynthetic process"/>
    <property type="evidence" value="ECO:0007669"/>
    <property type="project" value="UniProtKB-UniRule"/>
</dbReference>
<dbReference type="PANTHER" id="PTHR42916:SF1">
    <property type="entry name" value="PROTEIN PHYLLO, CHLOROPLASTIC"/>
    <property type="match status" value="1"/>
</dbReference>
<dbReference type="SUPFAM" id="SSF53474">
    <property type="entry name" value="alpha/beta-Hydrolases"/>
    <property type="match status" value="1"/>
</dbReference>
<comment type="caution">
    <text evidence="5">The sequence shown here is derived from an EMBL/GenBank/DDBJ whole genome shotgun (WGS) entry which is preliminary data.</text>
</comment>
<dbReference type="eggNOG" id="COG0596">
    <property type="taxonomic scope" value="Bacteria"/>
</dbReference>
<gene>
    <name evidence="3" type="primary">menH</name>
    <name evidence="5" type="ORF">CD32_02780</name>
</gene>
<dbReference type="InterPro" id="IPR022485">
    <property type="entry name" value="SHCHC_synthase_MenH"/>
</dbReference>
<evidence type="ECO:0000256" key="2">
    <source>
        <dbReference type="ARBA" id="ARBA00023239"/>
    </source>
</evidence>
<feature type="domain" description="AB hydrolase-1" evidence="4">
    <location>
        <begin position="22"/>
        <end position="257"/>
    </location>
</feature>
<comment type="function">
    <text evidence="3">Catalyzes a proton abstraction reaction that results in 2,5-elimination of pyruvate from 2-succinyl-5-enolpyruvyl-6-hydroxy-3-cyclohexene-1-carboxylate (SEPHCHC) and the formation of 2-succinyl-6-hydroxy-2,4-cyclohexadiene-1-carboxylate (SHCHC).</text>
</comment>
<accession>A0A0A3IXX8</accession>
<keyword evidence="1 3" id="KW-0474">Menaquinone biosynthesis</keyword>
<dbReference type="EC" id="4.2.99.20" evidence="3"/>
<evidence type="ECO:0000259" key="4">
    <source>
        <dbReference type="Pfam" id="PF00561"/>
    </source>
</evidence>
<protein>
    <recommendedName>
        <fullName evidence="3">Putative 2-succinyl-6-hydroxy-2,4-cyclohexadiene-1-carboxylate synthase</fullName>
        <shortName evidence="3">SHCHC synthase</shortName>
        <ecNumber evidence="3">4.2.99.20</ecNumber>
    </recommendedName>
</protein>
<dbReference type="STRING" id="1220589.CD32_02780"/>
<comment type="pathway">
    <text evidence="3">Quinol/quinone metabolism; menaquinone biosynthesis.</text>
</comment>
<dbReference type="PANTHER" id="PTHR42916">
    <property type="entry name" value="2-SUCCINYL-5-ENOLPYRUVYL-6-HYDROXY-3-CYCLOHEXENE-1-CARBOXYLATE SYNTHASE"/>
    <property type="match status" value="1"/>
</dbReference>
<keyword evidence="2 3" id="KW-0456">Lyase</keyword>